<feature type="region of interest" description="Disordered" evidence="1">
    <location>
        <begin position="1"/>
        <end position="31"/>
    </location>
</feature>
<comment type="caution">
    <text evidence="2">The sequence shown here is derived from an EMBL/GenBank/DDBJ whole genome shotgun (WGS) entry which is preliminary data.</text>
</comment>
<dbReference type="AlphaFoldDB" id="A0A371HXK0"/>
<evidence type="ECO:0000313" key="3">
    <source>
        <dbReference type="Proteomes" id="UP000257109"/>
    </source>
</evidence>
<name>A0A371HXK0_MUCPR</name>
<proteinExistence type="predicted"/>
<evidence type="ECO:0000256" key="1">
    <source>
        <dbReference type="SAM" id="MobiDB-lite"/>
    </source>
</evidence>
<feature type="non-terminal residue" evidence="2">
    <location>
        <position position="174"/>
    </location>
</feature>
<gene>
    <name evidence="2" type="ORF">CR513_08346</name>
</gene>
<reference evidence="2" key="1">
    <citation type="submission" date="2018-05" db="EMBL/GenBank/DDBJ databases">
        <title>Draft genome of Mucuna pruriens seed.</title>
        <authorList>
            <person name="Nnadi N.E."/>
            <person name="Vos R."/>
            <person name="Hasami M.H."/>
            <person name="Devisetty U.K."/>
            <person name="Aguiy J.C."/>
        </authorList>
    </citation>
    <scope>NUCLEOTIDE SEQUENCE [LARGE SCALE GENOMIC DNA]</scope>
    <source>
        <strain evidence="2">JCA_2017</strain>
    </source>
</reference>
<sequence>MASSSPPTNDQYKNSTFAAAGGSGTPTQSMGSSTTMFFKPIGQNINIAWKWTSLKDKNSMKSENTKDIRLELKAAFDAKKEKMKCIWRECKRMKMRKTRCTIFVRLKSGERHTLSIEVSLAVAKMKNVNVNNPLNCTSSKNLKKLSNLDKTRNKQACTMLVRTKQEQGQFNTVL</sequence>
<feature type="non-terminal residue" evidence="2">
    <location>
        <position position="1"/>
    </location>
</feature>
<keyword evidence="3" id="KW-1185">Reference proteome</keyword>
<dbReference type="Proteomes" id="UP000257109">
    <property type="component" value="Unassembled WGS sequence"/>
</dbReference>
<accession>A0A371HXK0</accession>
<protein>
    <submittedName>
        <fullName evidence="2">Uncharacterized protein</fullName>
    </submittedName>
</protein>
<evidence type="ECO:0000313" key="2">
    <source>
        <dbReference type="EMBL" id="RDY07531.1"/>
    </source>
</evidence>
<dbReference type="EMBL" id="QJKJ01001446">
    <property type="protein sequence ID" value="RDY07531.1"/>
    <property type="molecule type" value="Genomic_DNA"/>
</dbReference>
<feature type="compositionally biased region" description="Polar residues" evidence="1">
    <location>
        <begin position="1"/>
        <end position="17"/>
    </location>
</feature>
<organism evidence="2 3">
    <name type="scientific">Mucuna pruriens</name>
    <name type="common">Velvet bean</name>
    <name type="synonym">Dolichos pruriens</name>
    <dbReference type="NCBI Taxonomy" id="157652"/>
    <lineage>
        <taxon>Eukaryota</taxon>
        <taxon>Viridiplantae</taxon>
        <taxon>Streptophyta</taxon>
        <taxon>Embryophyta</taxon>
        <taxon>Tracheophyta</taxon>
        <taxon>Spermatophyta</taxon>
        <taxon>Magnoliopsida</taxon>
        <taxon>eudicotyledons</taxon>
        <taxon>Gunneridae</taxon>
        <taxon>Pentapetalae</taxon>
        <taxon>rosids</taxon>
        <taxon>fabids</taxon>
        <taxon>Fabales</taxon>
        <taxon>Fabaceae</taxon>
        <taxon>Papilionoideae</taxon>
        <taxon>50 kb inversion clade</taxon>
        <taxon>NPAAA clade</taxon>
        <taxon>indigoferoid/millettioid clade</taxon>
        <taxon>Phaseoleae</taxon>
        <taxon>Mucuna</taxon>
    </lineage>
</organism>